<keyword evidence="2" id="KW-1185">Reference proteome</keyword>
<dbReference type="RefSeq" id="WP_143159560.1">
    <property type="nucleotide sequence ID" value="NZ_FRCK01000001.1"/>
</dbReference>
<dbReference type="Gene3D" id="1.20.1440.100">
    <property type="entry name" value="SG protein - dephosphorylation function"/>
    <property type="match status" value="1"/>
</dbReference>
<protein>
    <submittedName>
        <fullName evidence="1">Phosphoserine phosphatase</fullName>
    </submittedName>
</protein>
<accession>A0A1M7DAC5</accession>
<reference evidence="2" key="1">
    <citation type="submission" date="2016-11" db="EMBL/GenBank/DDBJ databases">
        <authorList>
            <person name="Varghese N."/>
            <person name="Submissions S."/>
        </authorList>
    </citation>
    <scope>NUCLEOTIDE SEQUENCE [LARGE SCALE GENOMIC DNA]</scope>
    <source>
        <strain evidence="2">DSM 6637</strain>
    </source>
</reference>
<name>A0A1M7DAC5_9RHOB</name>
<dbReference type="InterPro" id="IPR036412">
    <property type="entry name" value="HAD-like_sf"/>
</dbReference>
<evidence type="ECO:0000313" key="1">
    <source>
        <dbReference type="EMBL" id="SHL76471.1"/>
    </source>
</evidence>
<dbReference type="Proteomes" id="UP000184444">
    <property type="component" value="Unassembled WGS sequence"/>
</dbReference>
<gene>
    <name evidence="1" type="ORF">SAMN05444389_101240</name>
</gene>
<dbReference type="InterPro" id="IPR023214">
    <property type="entry name" value="HAD_sf"/>
</dbReference>
<sequence>MKRAQRRVLAVDVCGTLYDANTTAEFCLYHHRQADNKKRYLLLRAISRRGSVAWVALAGLDRILRIDLHRWLTIRSLRGESRGALERSVVRYVDTLAERAVRPVDELLIHLRQKNPETVLISNGLDIVIGEIAGRRGLPWLASKLAFRRGRCQGRLEVDLMGRKREALERWLGCRLDGVGLEVVTDNRSDADIIAVAARAHIVHKGPIKPWMRAFDAQFIGH</sequence>
<dbReference type="OrthoDB" id="658480at2"/>
<dbReference type="AlphaFoldDB" id="A0A1M7DAC5"/>
<dbReference type="SUPFAM" id="SSF56784">
    <property type="entry name" value="HAD-like"/>
    <property type="match status" value="1"/>
</dbReference>
<organism evidence="1 2">
    <name type="scientific">Paracoccus solventivorans</name>
    <dbReference type="NCBI Taxonomy" id="53463"/>
    <lineage>
        <taxon>Bacteria</taxon>
        <taxon>Pseudomonadati</taxon>
        <taxon>Pseudomonadota</taxon>
        <taxon>Alphaproteobacteria</taxon>
        <taxon>Rhodobacterales</taxon>
        <taxon>Paracoccaceae</taxon>
        <taxon>Paracoccus</taxon>
    </lineage>
</organism>
<evidence type="ECO:0000313" key="2">
    <source>
        <dbReference type="Proteomes" id="UP000184444"/>
    </source>
</evidence>
<dbReference type="STRING" id="53463.SAMN05444389_101240"/>
<proteinExistence type="predicted"/>
<dbReference type="EMBL" id="FRCK01000001">
    <property type="protein sequence ID" value="SHL76471.1"/>
    <property type="molecule type" value="Genomic_DNA"/>
</dbReference>
<dbReference type="Pfam" id="PF12710">
    <property type="entry name" value="HAD"/>
    <property type="match status" value="1"/>
</dbReference>
<dbReference type="Gene3D" id="3.40.50.1000">
    <property type="entry name" value="HAD superfamily/HAD-like"/>
    <property type="match status" value="1"/>
</dbReference>